<dbReference type="Gene3D" id="3.30.65.10">
    <property type="entry name" value="Bacterial Topoisomerase I, domain 1"/>
    <property type="match status" value="1"/>
</dbReference>
<dbReference type="GO" id="GO:0003677">
    <property type="term" value="F:DNA binding"/>
    <property type="evidence" value="ECO:0007669"/>
    <property type="project" value="InterPro"/>
</dbReference>
<name>A0AA90R2N6_9BACI</name>
<dbReference type="InterPro" id="IPR011528">
    <property type="entry name" value="NERD"/>
</dbReference>
<accession>A0AA90R2N6</accession>
<dbReference type="SUPFAM" id="SSF57783">
    <property type="entry name" value="Zinc beta-ribbon"/>
    <property type="match status" value="1"/>
</dbReference>
<evidence type="ECO:0000259" key="1">
    <source>
        <dbReference type="PROSITE" id="PS50965"/>
    </source>
</evidence>
<dbReference type="GO" id="GO:0005694">
    <property type="term" value="C:chromosome"/>
    <property type="evidence" value="ECO:0007669"/>
    <property type="project" value="InterPro"/>
</dbReference>
<dbReference type="GO" id="GO:0006265">
    <property type="term" value="P:DNA topological change"/>
    <property type="evidence" value="ECO:0007669"/>
    <property type="project" value="InterPro"/>
</dbReference>
<protein>
    <submittedName>
        <fullName evidence="2">NERD domain-containing protein</fullName>
    </submittedName>
</protein>
<proteinExistence type="predicted"/>
<keyword evidence="3" id="KW-1185">Reference proteome</keyword>
<dbReference type="RefSeq" id="WP_308913499.1">
    <property type="nucleotide sequence ID" value="NZ_JAVGVR010000001.1"/>
</dbReference>
<organism evidence="2 3">
    <name type="scientific">Bacillus salipaludis</name>
    <dbReference type="NCBI Taxonomy" id="2547811"/>
    <lineage>
        <taxon>Bacteria</taxon>
        <taxon>Bacillati</taxon>
        <taxon>Bacillota</taxon>
        <taxon>Bacilli</taxon>
        <taxon>Bacillales</taxon>
        <taxon>Bacillaceae</taxon>
        <taxon>Bacillus</taxon>
    </lineage>
</organism>
<dbReference type="AlphaFoldDB" id="A0AA90R2N6"/>
<sequence length="251" mass="28897">MIYFFILIFIALVVVNSASFKGKIGEMKVKNTLKKLNPDLYISNHDLYIPIENGNKTSQVDHLVLSRKGIYVIETKNYKGWITGSEQSQFWNQTNYKRKDKFNNPIWQNYGHIQALKSYLGDLVENVPFFSIIVFGDQSELKFKSEFKNASVIKRNKLIGLINGSTNSNILSHQQLRKIQHKIEPLVNISNSEKNKVAKNHRSEIRSTLSQKKQSIKNNICPRCGNPMVKRKGKYGEFKGCSKYPKCKFTA</sequence>
<dbReference type="Pfam" id="PF08378">
    <property type="entry name" value="NERD"/>
    <property type="match status" value="1"/>
</dbReference>
<dbReference type="Proteomes" id="UP001178888">
    <property type="component" value="Unassembled WGS sequence"/>
</dbReference>
<dbReference type="InterPro" id="IPR013498">
    <property type="entry name" value="Topo_IA_Znf"/>
</dbReference>
<gene>
    <name evidence="2" type="ORF">RCG21_17430</name>
</gene>
<dbReference type="EMBL" id="JAVGVR010000001">
    <property type="protein sequence ID" value="MDQ6598115.1"/>
    <property type="molecule type" value="Genomic_DNA"/>
</dbReference>
<reference evidence="2" key="1">
    <citation type="submission" date="2023-08" db="EMBL/GenBank/DDBJ databases">
        <title>Nitrogen cycling bacteria in agricultural field soils.</title>
        <authorList>
            <person name="Jang J."/>
        </authorList>
    </citation>
    <scope>NUCLEOTIDE SEQUENCE</scope>
    <source>
        <strain evidence="2">PS3-36</strain>
    </source>
</reference>
<feature type="domain" description="NERD" evidence="1">
    <location>
        <begin position="21"/>
        <end position="139"/>
    </location>
</feature>
<evidence type="ECO:0000313" key="3">
    <source>
        <dbReference type="Proteomes" id="UP001178888"/>
    </source>
</evidence>
<dbReference type="GO" id="GO:0003916">
    <property type="term" value="F:DNA topoisomerase activity"/>
    <property type="evidence" value="ECO:0007669"/>
    <property type="project" value="InterPro"/>
</dbReference>
<dbReference type="Pfam" id="PF01396">
    <property type="entry name" value="Zn_ribbon_Top1"/>
    <property type="match status" value="1"/>
</dbReference>
<dbReference type="PROSITE" id="PS50965">
    <property type="entry name" value="NERD"/>
    <property type="match status" value="1"/>
</dbReference>
<comment type="caution">
    <text evidence="2">The sequence shown here is derived from an EMBL/GenBank/DDBJ whole genome shotgun (WGS) entry which is preliminary data.</text>
</comment>
<evidence type="ECO:0000313" key="2">
    <source>
        <dbReference type="EMBL" id="MDQ6598115.1"/>
    </source>
</evidence>